<reference evidence="3 4" key="1">
    <citation type="submission" date="2021-06" db="EMBL/GenBank/DDBJ databases">
        <title>FDA dAtabase for Regulatory Grade micrObial Sequences (FDA-ARGOS): Supporting development and validation of Infectious Disease Dx tests.</title>
        <authorList>
            <person name="Sproer C."/>
            <person name="Gronow S."/>
            <person name="Severitt S."/>
            <person name="Schroder I."/>
            <person name="Tallon L."/>
            <person name="Sadzewicz L."/>
            <person name="Zhao X."/>
            <person name="Boylan J."/>
            <person name="Ott S."/>
            <person name="Bowen H."/>
            <person name="Vavikolanu K."/>
            <person name="Mehta A."/>
            <person name="Aluvathingal J."/>
            <person name="Nadendla S."/>
            <person name="Lowell S."/>
            <person name="Myers T."/>
            <person name="Yan Y."/>
        </authorList>
    </citation>
    <scope>NUCLEOTIDE SEQUENCE [LARGE SCALE GENOMIC DNA]</scope>
    <source>
        <strain evidence="3 4">FDAARGOS 1428</strain>
    </source>
</reference>
<evidence type="ECO:0000313" key="4">
    <source>
        <dbReference type="Proteomes" id="UP000683583"/>
    </source>
</evidence>
<accession>A0ABX8KJE9</accession>
<feature type="chain" id="PRO_5046445084" description="Type IV pilus biogenesis protein PilP" evidence="2">
    <location>
        <begin position="23"/>
        <end position="228"/>
    </location>
</feature>
<sequence>MQKVKSMVMVGALTFIVGAAEAAPATEQPPVLSKKMQKVVDDVVSGKSEKGQNTQSAVAATPKAQANASGSVAAKQETFTSSLEDKDPLVPSGDAEQDKADNTASIQDRLASMAEEDYAFEQMRRKLANLVELEKLRSEIVKLRGEDKIKTTPATSASASKGQISASARSETPRVVLEADIGGANRVAVMSGNTLSYVRPGETFTVGNIKYKLSKDRKSVVMAEDAVQ</sequence>
<evidence type="ECO:0000256" key="2">
    <source>
        <dbReference type="SAM" id="SignalP"/>
    </source>
</evidence>
<proteinExistence type="predicted"/>
<keyword evidence="2" id="KW-0732">Signal</keyword>
<dbReference type="RefSeq" id="WP_088208462.1">
    <property type="nucleotide sequence ID" value="NZ_CP077290.1"/>
</dbReference>
<feature type="compositionally biased region" description="Polar residues" evidence="1">
    <location>
        <begin position="51"/>
        <end position="70"/>
    </location>
</feature>
<evidence type="ECO:0000256" key="1">
    <source>
        <dbReference type="SAM" id="MobiDB-lite"/>
    </source>
</evidence>
<dbReference type="Proteomes" id="UP000683583">
    <property type="component" value="Chromosome"/>
</dbReference>
<protein>
    <recommendedName>
        <fullName evidence="5">Type IV pilus biogenesis protein PilP</fullName>
    </recommendedName>
</protein>
<keyword evidence="4" id="KW-1185">Reference proteome</keyword>
<dbReference type="EMBL" id="CP077290">
    <property type="protein sequence ID" value="QXA48148.1"/>
    <property type="molecule type" value="Genomic_DNA"/>
</dbReference>
<evidence type="ECO:0000313" key="3">
    <source>
        <dbReference type="EMBL" id="QXA48148.1"/>
    </source>
</evidence>
<gene>
    <name evidence="3" type="ORF">I6L58_15610</name>
</gene>
<feature type="region of interest" description="Disordered" evidence="1">
    <location>
        <begin position="43"/>
        <end position="102"/>
    </location>
</feature>
<name>A0ABX8KJE9_9ENTR</name>
<evidence type="ECO:0008006" key="5">
    <source>
        <dbReference type="Google" id="ProtNLM"/>
    </source>
</evidence>
<feature type="signal peptide" evidence="2">
    <location>
        <begin position="1"/>
        <end position="22"/>
    </location>
</feature>
<organism evidence="3 4">
    <name type="scientific">Enterobacter cancerogenus</name>
    <dbReference type="NCBI Taxonomy" id="69218"/>
    <lineage>
        <taxon>Bacteria</taxon>
        <taxon>Pseudomonadati</taxon>
        <taxon>Pseudomonadota</taxon>
        <taxon>Gammaproteobacteria</taxon>
        <taxon>Enterobacterales</taxon>
        <taxon>Enterobacteriaceae</taxon>
        <taxon>Enterobacter</taxon>
        <taxon>Enterobacter cloacae complex</taxon>
    </lineage>
</organism>